<name>A0A226WRF8_CABSO</name>
<evidence type="ECO:0000259" key="3">
    <source>
        <dbReference type="Pfam" id="PF02608"/>
    </source>
</evidence>
<sequence length="410" mass="44861">MRSLYGVTRLKGGLTLRATARFWPMTLRHDFYKHIENIDRRNTMKKSWLNTLGAAGAVGTMLALSATMVAAPARAADAPGIAFVYLGNPGDAGWTFAHDAGTKEVEAKYGSKIKITRVEDVPESADSERVFRDLAAKGNKVIVGTSFGYQDFELKVARDYPDITFLTATGYKKAKNFGVYDNRMYQGAYLAGVAAGYVTKTNTLGFVASVPIPEVIRNINAYTLGARSVNPKIHTKVIWINSWFDPGKEKQAAETLIGQGADVLLQNTDSNATLATAAEKKVYAFGWDSNMQKFGPSAHLGSVVQHWEVYYNTMVQQLLDGKVKTDPVWLGMPQKAVNLEDLNTAVVPAKAVQAVDAKREQLQSGKWDVFMGPIKDQSGAVKIAAGQNLTDPELQRINWYVEGVDGSLPK</sequence>
<comment type="caution">
    <text evidence="4">The sequence shown here is derived from an EMBL/GenBank/DDBJ whole genome shotgun (WGS) entry which is preliminary data.</text>
</comment>
<dbReference type="CDD" id="cd19963">
    <property type="entry name" value="PBP1_BMP-like"/>
    <property type="match status" value="1"/>
</dbReference>
<organism evidence="4 5">
    <name type="scientific">Caballeronia sordidicola</name>
    <name type="common">Burkholderia sordidicola</name>
    <dbReference type="NCBI Taxonomy" id="196367"/>
    <lineage>
        <taxon>Bacteria</taxon>
        <taxon>Pseudomonadati</taxon>
        <taxon>Pseudomonadota</taxon>
        <taxon>Betaproteobacteria</taxon>
        <taxon>Burkholderiales</taxon>
        <taxon>Burkholderiaceae</taxon>
        <taxon>Caballeronia</taxon>
    </lineage>
</organism>
<dbReference type="PANTHER" id="PTHR43208">
    <property type="entry name" value="ABC TRANSPORTER SUBSTRATE-BINDING PROTEIN"/>
    <property type="match status" value="1"/>
</dbReference>
<dbReference type="InterPro" id="IPR003760">
    <property type="entry name" value="PnrA-like"/>
</dbReference>
<feature type="transmembrane region" description="Helical" evidence="2">
    <location>
        <begin position="48"/>
        <end position="71"/>
    </location>
</feature>
<dbReference type="AlphaFoldDB" id="A0A226WRF8"/>
<keyword evidence="2" id="KW-0812">Transmembrane</keyword>
<gene>
    <name evidence="4" type="ORF">BSU04_35245</name>
</gene>
<dbReference type="InterPro" id="IPR052910">
    <property type="entry name" value="ABC-Purine-Binding"/>
</dbReference>
<dbReference type="EMBL" id="MTHB01000242">
    <property type="protein sequence ID" value="OXC73771.1"/>
    <property type="molecule type" value="Genomic_DNA"/>
</dbReference>
<reference evidence="5" key="1">
    <citation type="submission" date="2017-01" db="EMBL/GenBank/DDBJ databases">
        <title>Genome Analysis of Deinococcus marmoris KOPRI26562.</title>
        <authorList>
            <person name="Kim J.H."/>
            <person name="Oh H.-M."/>
        </authorList>
    </citation>
    <scope>NUCLEOTIDE SEQUENCE [LARGE SCALE GENOMIC DNA]</scope>
    <source>
        <strain evidence="5">PAMC 26633</strain>
    </source>
</reference>
<proteinExistence type="predicted"/>
<evidence type="ECO:0000313" key="4">
    <source>
        <dbReference type="EMBL" id="OXC73771.1"/>
    </source>
</evidence>
<protein>
    <submittedName>
        <fullName evidence="4">Nucleoside ABC transporter, periplasmic nucleoside-binding protein</fullName>
    </submittedName>
</protein>
<keyword evidence="2" id="KW-1133">Transmembrane helix</keyword>
<accession>A0A226WRF8</accession>
<dbReference type="Pfam" id="PF02608">
    <property type="entry name" value="Bmp"/>
    <property type="match status" value="1"/>
</dbReference>
<evidence type="ECO:0000256" key="2">
    <source>
        <dbReference type="SAM" id="Phobius"/>
    </source>
</evidence>
<keyword evidence="1" id="KW-0732">Signal</keyword>
<dbReference type="Gene3D" id="3.40.50.2300">
    <property type="match status" value="2"/>
</dbReference>
<dbReference type="PANTHER" id="PTHR43208:SF1">
    <property type="entry name" value="ABC TRANSPORTER SUBSTRATE-BINDING PROTEIN"/>
    <property type="match status" value="1"/>
</dbReference>
<feature type="domain" description="ABC transporter substrate-binding protein PnrA-like" evidence="3">
    <location>
        <begin position="81"/>
        <end position="359"/>
    </location>
</feature>
<keyword evidence="2" id="KW-0472">Membrane</keyword>
<dbReference type="eggNOG" id="COG1744">
    <property type="taxonomic scope" value="Bacteria"/>
</dbReference>
<evidence type="ECO:0000256" key="1">
    <source>
        <dbReference type="ARBA" id="ARBA00022729"/>
    </source>
</evidence>
<dbReference type="GO" id="GO:0005886">
    <property type="term" value="C:plasma membrane"/>
    <property type="evidence" value="ECO:0007669"/>
    <property type="project" value="InterPro"/>
</dbReference>
<dbReference type="Proteomes" id="UP000214720">
    <property type="component" value="Unassembled WGS sequence"/>
</dbReference>
<evidence type="ECO:0000313" key="5">
    <source>
        <dbReference type="Proteomes" id="UP000214720"/>
    </source>
</evidence>